<dbReference type="AlphaFoldDB" id="A0A4C1VWX7"/>
<reference evidence="2 3" key="1">
    <citation type="journal article" date="2019" name="Commun. Biol.">
        <title>The bagworm genome reveals a unique fibroin gene that provides high tensile strength.</title>
        <authorList>
            <person name="Kono N."/>
            <person name="Nakamura H."/>
            <person name="Ohtoshi R."/>
            <person name="Tomita M."/>
            <person name="Numata K."/>
            <person name="Arakawa K."/>
        </authorList>
    </citation>
    <scope>NUCLEOTIDE SEQUENCE [LARGE SCALE GENOMIC DNA]</scope>
</reference>
<protein>
    <submittedName>
        <fullName evidence="2">Glyoxalase domain-containing protein 4</fullName>
    </submittedName>
</protein>
<evidence type="ECO:0000313" key="3">
    <source>
        <dbReference type="Proteomes" id="UP000299102"/>
    </source>
</evidence>
<dbReference type="EMBL" id="BGZK01000425">
    <property type="protein sequence ID" value="GBP42862.1"/>
    <property type="molecule type" value="Genomic_DNA"/>
</dbReference>
<sequence>MIAGRALHFVFKVADRSLTAKFYREILGMKGKQARCPQKVVGGHSHPWTLPTPKGHKGRDHHLGRNRMSNEVVWADGVE</sequence>
<organism evidence="2 3">
    <name type="scientific">Eumeta variegata</name>
    <name type="common">Bagworm moth</name>
    <name type="synonym">Eumeta japonica</name>
    <dbReference type="NCBI Taxonomy" id="151549"/>
    <lineage>
        <taxon>Eukaryota</taxon>
        <taxon>Metazoa</taxon>
        <taxon>Ecdysozoa</taxon>
        <taxon>Arthropoda</taxon>
        <taxon>Hexapoda</taxon>
        <taxon>Insecta</taxon>
        <taxon>Pterygota</taxon>
        <taxon>Neoptera</taxon>
        <taxon>Endopterygota</taxon>
        <taxon>Lepidoptera</taxon>
        <taxon>Glossata</taxon>
        <taxon>Ditrysia</taxon>
        <taxon>Tineoidea</taxon>
        <taxon>Psychidae</taxon>
        <taxon>Oiketicinae</taxon>
        <taxon>Eumeta</taxon>
    </lineage>
</organism>
<dbReference type="Proteomes" id="UP000299102">
    <property type="component" value="Unassembled WGS sequence"/>
</dbReference>
<feature type="compositionally biased region" description="Basic residues" evidence="1">
    <location>
        <begin position="54"/>
        <end position="65"/>
    </location>
</feature>
<evidence type="ECO:0000256" key="1">
    <source>
        <dbReference type="SAM" id="MobiDB-lite"/>
    </source>
</evidence>
<dbReference type="Gene3D" id="3.10.180.10">
    <property type="entry name" value="2,3-Dihydroxybiphenyl 1,2-Dioxygenase, domain 1"/>
    <property type="match status" value="1"/>
</dbReference>
<dbReference type="InterPro" id="IPR029068">
    <property type="entry name" value="Glyas_Bleomycin-R_OHBP_Dase"/>
</dbReference>
<accession>A0A4C1VWX7</accession>
<name>A0A4C1VWX7_EUMVA</name>
<evidence type="ECO:0000313" key="2">
    <source>
        <dbReference type="EMBL" id="GBP42862.1"/>
    </source>
</evidence>
<keyword evidence="3" id="KW-1185">Reference proteome</keyword>
<comment type="caution">
    <text evidence="2">The sequence shown here is derived from an EMBL/GenBank/DDBJ whole genome shotgun (WGS) entry which is preliminary data.</text>
</comment>
<proteinExistence type="predicted"/>
<gene>
    <name evidence="2" type="primary">GLOD4</name>
    <name evidence="2" type="ORF">EVAR_27215_1</name>
</gene>
<dbReference type="OrthoDB" id="1545884at2759"/>
<feature type="region of interest" description="Disordered" evidence="1">
    <location>
        <begin position="37"/>
        <end position="66"/>
    </location>
</feature>